<organism evidence="1">
    <name type="scientific">marine metagenome</name>
    <dbReference type="NCBI Taxonomy" id="408172"/>
    <lineage>
        <taxon>unclassified sequences</taxon>
        <taxon>metagenomes</taxon>
        <taxon>ecological metagenomes</taxon>
    </lineage>
</organism>
<gene>
    <name evidence="1" type="ORF">METZ01_LOCUS356384</name>
</gene>
<name>A0A382S164_9ZZZZ</name>
<dbReference type="InterPro" id="IPR021289">
    <property type="entry name" value="UvsY"/>
</dbReference>
<dbReference type="Pfam" id="PF11056">
    <property type="entry name" value="UvsY"/>
    <property type="match status" value="1"/>
</dbReference>
<accession>A0A382S164</accession>
<protein>
    <submittedName>
        <fullName evidence="1">Uncharacterized protein</fullName>
    </submittedName>
</protein>
<dbReference type="EMBL" id="UINC01125595">
    <property type="protein sequence ID" value="SVD03530.1"/>
    <property type="molecule type" value="Genomic_DNA"/>
</dbReference>
<sequence>MKIEDVKSMMNKDSKIDNSSLDHEALRTPELCSKYNQLLYEERQTLDFMQVEYDIIRMKRWRYYQGKADPEEYEKEPFNHKVLRGDVDIYLKSDLRIIEADQKIVGQKHKIKMIEEFLKDSLCQRSWLIGHAIKWKMLSEGLL</sequence>
<evidence type="ECO:0000313" key="1">
    <source>
        <dbReference type="EMBL" id="SVD03530.1"/>
    </source>
</evidence>
<dbReference type="AlphaFoldDB" id="A0A382S164"/>
<reference evidence="1" key="1">
    <citation type="submission" date="2018-05" db="EMBL/GenBank/DDBJ databases">
        <authorList>
            <person name="Lanie J.A."/>
            <person name="Ng W.-L."/>
            <person name="Kazmierczak K.M."/>
            <person name="Andrzejewski T.M."/>
            <person name="Davidsen T.M."/>
            <person name="Wayne K.J."/>
            <person name="Tettelin H."/>
            <person name="Glass J.I."/>
            <person name="Rusch D."/>
            <person name="Podicherti R."/>
            <person name="Tsui H.-C.T."/>
            <person name="Winkler M.E."/>
        </authorList>
    </citation>
    <scope>NUCLEOTIDE SEQUENCE</scope>
</reference>
<proteinExistence type="predicted"/>